<gene>
    <name evidence="3" type="ORF">CBYS24578_00009386</name>
</gene>
<feature type="signal peptide" evidence="1">
    <location>
        <begin position="1"/>
        <end position="20"/>
    </location>
</feature>
<evidence type="ECO:0000313" key="3">
    <source>
        <dbReference type="EMBL" id="CAG9978740.1"/>
    </source>
</evidence>
<dbReference type="PANTHER" id="PTHR34853:SF1">
    <property type="entry name" value="LIPASE 5"/>
    <property type="match status" value="1"/>
</dbReference>
<feature type="domain" description="AB hydrolase-1" evidence="2">
    <location>
        <begin position="160"/>
        <end position="430"/>
    </location>
</feature>
<evidence type="ECO:0000259" key="2">
    <source>
        <dbReference type="Pfam" id="PF12697"/>
    </source>
</evidence>
<comment type="caution">
    <text evidence="3">The sequence shown here is derived from an EMBL/GenBank/DDBJ whole genome shotgun (WGS) entry which is preliminary data.</text>
</comment>
<dbReference type="GO" id="GO:0016042">
    <property type="term" value="P:lipid catabolic process"/>
    <property type="evidence" value="ECO:0007669"/>
    <property type="project" value="InterPro"/>
</dbReference>
<dbReference type="InterPro" id="IPR029058">
    <property type="entry name" value="AB_hydrolase_fold"/>
</dbReference>
<dbReference type="InterPro" id="IPR000073">
    <property type="entry name" value="AB_hydrolase_1"/>
</dbReference>
<evidence type="ECO:0000256" key="1">
    <source>
        <dbReference type="SAM" id="SignalP"/>
    </source>
</evidence>
<dbReference type="Gene3D" id="3.40.50.1820">
    <property type="entry name" value="alpha/beta hydrolase"/>
    <property type="match status" value="2"/>
</dbReference>
<dbReference type="GO" id="GO:0004806">
    <property type="term" value="F:triacylglycerol lipase activity"/>
    <property type="evidence" value="ECO:0007669"/>
    <property type="project" value="InterPro"/>
</dbReference>
<name>A0A9N9U291_9HYPO</name>
<dbReference type="Pfam" id="PF12697">
    <property type="entry name" value="Abhydrolase_6"/>
    <property type="match status" value="1"/>
</dbReference>
<dbReference type="Proteomes" id="UP000754883">
    <property type="component" value="Unassembled WGS sequence"/>
</dbReference>
<dbReference type="PANTHER" id="PTHR34853">
    <property type="match status" value="1"/>
</dbReference>
<keyword evidence="4" id="KW-1185">Reference proteome</keyword>
<dbReference type="OrthoDB" id="5382058at2759"/>
<evidence type="ECO:0000313" key="4">
    <source>
        <dbReference type="Proteomes" id="UP000754883"/>
    </source>
</evidence>
<dbReference type="InterPro" id="IPR005152">
    <property type="entry name" value="Lipase_secreted"/>
</dbReference>
<keyword evidence="1" id="KW-0732">Signal</keyword>
<feature type="chain" id="PRO_5040513733" description="AB hydrolase-1 domain-containing protein" evidence="1">
    <location>
        <begin position="21"/>
        <end position="493"/>
    </location>
</feature>
<dbReference type="SUPFAM" id="SSF53474">
    <property type="entry name" value="alpha/beta-Hydrolases"/>
    <property type="match status" value="1"/>
</dbReference>
<dbReference type="AlphaFoldDB" id="A0A9N9U291"/>
<proteinExistence type="predicted"/>
<reference evidence="3" key="1">
    <citation type="submission" date="2021-10" db="EMBL/GenBank/DDBJ databases">
        <authorList>
            <person name="Piombo E."/>
        </authorList>
    </citation>
    <scope>NUCLEOTIDE SEQUENCE</scope>
</reference>
<dbReference type="EMBL" id="CABFNO020001300">
    <property type="protein sequence ID" value="CAG9978740.1"/>
    <property type="molecule type" value="Genomic_DNA"/>
</dbReference>
<protein>
    <recommendedName>
        <fullName evidence="2">AB hydrolase-1 domain-containing protein</fullName>
    </recommendedName>
</protein>
<organism evidence="3 4">
    <name type="scientific">Clonostachys byssicola</name>
    <dbReference type="NCBI Taxonomy" id="160290"/>
    <lineage>
        <taxon>Eukaryota</taxon>
        <taxon>Fungi</taxon>
        <taxon>Dikarya</taxon>
        <taxon>Ascomycota</taxon>
        <taxon>Pezizomycotina</taxon>
        <taxon>Sordariomycetes</taxon>
        <taxon>Hypocreomycetidae</taxon>
        <taxon>Hypocreales</taxon>
        <taxon>Bionectriaceae</taxon>
        <taxon>Clonostachys</taxon>
    </lineage>
</organism>
<accession>A0A9N9U291</accession>
<sequence length="493" mass="53840">MALRIARLAVLAATVKLAVGQFDTTPPKLQTTQWNSTFQFSAEQLALGNLTAEYGESVANIVNYDRTQLANGGPFADDFYKLPPNLKAPTKPGEIIKVEEFTNTSAWSIPSGSALSRIIYSTTNLNGTLIPASAFVLWPYQAKKFSHGAKQNGSTAPVVLWTHGTSGFYPSGAPSAHRSLFYADFVPFALADAGYVVVAPDYAGLGVGTSWDGKQIPHQYLVREAGANDALNAVRASWKSFTGRVSKDYVVIGHSQGGAVSWGVSEVLARKNSGFEDVAKHHLGTIVVAPAQNTLSFFPEDFLNWVGKDLDQIYKDFKLSDWLTPLGLARTELLKQIEGSQMATTYLLGNGDAIVNPTWNETDAAQWFPKLSNAGNLPFKGPMLVFQGTEDLTGGGYKIAYDTVQDTCKTQKGDLEFLAVFGVAHFPVLRAAQQTWLRWIEDRFEGRKVEKSGCGVYSELKSFLPADKLQGLPNSFLQWAGQREWGYELPTAL</sequence>